<accession>A0A2P7ASJ3</accession>
<dbReference type="SUPFAM" id="SSF48695">
    <property type="entry name" value="Multiheme cytochromes"/>
    <property type="match status" value="1"/>
</dbReference>
<sequence length="230" mass="25312">MSWRASAFGNWRRRLKVGVLSVLGLIVVVGAGGLAYALYPRTMPQTQSIEIKLQPAEVERLRLASDFAAIADLNERSVALFEEAGRVIQHPRCMNCHPQTDRPTQTDAMRAHVPWVTRGLDGGGASTLRCSTCHGDTNFEPSGVPGNPTWMLAPIEMAWQGKTLGDICRQLLDPTRSHMTREELLRHMTEDELVGWAWHPGANRRPVPGAQAEFGALIKAWLETGAACPP</sequence>
<keyword evidence="2" id="KW-1185">Reference proteome</keyword>
<name>A0A2P7ASJ3_9HYPH</name>
<proteinExistence type="predicted"/>
<dbReference type="EMBL" id="PGGN01000003">
    <property type="protein sequence ID" value="PSH57143.1"/>
    <property type="molecule type" value="Genomic_DNA"/>
</dbReference>
<reference evidence="2" key="1">
    <citation type="submission" date="2017-11" db="EMBL/GenBank/DDBJ databases">
        <authorList>
            <person name="Kuznetsova I."/>
            <person name="Sazanova A."/>
            <person name="Chirak E."/>
            <person name="Safronova V."/>
            <person name="Willems A."/>
        </authorList>
    </citation>
    <scope>NUCLEOTIDE SEQUENCE [LARGE SCALE GENOMIC DNA]</scope>
    <source>
        <strain evidence="2">PEPV15</strain>
    </source>
</reference>
<evidence type="ECO:0000313" key="1">
    <source>
        <dbReference type="EMBL" id="PSH57143.1"/>
    </source>
</evidence>
<gene>
    <name evidence="1" type="ORF">CU100_17985</name>
</gene>
<dbReference type="RefSeq" id="WP_106717907.1">
    <property type="nucleotide sequence ID" value="NZ_JACHXT010000003.1"/>
</dbReference>
<dbReference type="InterPro" id="IPR036280">
    <property type="entry name" value="Multihaem_cyt_sf"/>
</dbReference>
<dbReference type="Proteomes" id="UP000241158">
    <property type="component" value="Unassembled WGS sequence"/>
</dbReference>
<dbReference type="AlphaFoldDB" id="A0A2P7ASJ3"/>
<evidence type="ECO:0000313" key="2">
    <source>
        <dbReference type="Proteomes" id="UP000241158"/>
    </source>
</evidence>
<organism evidence="1 2">
    <name type="scientific">Phyllobacterium endophyticum</name>
    <dbReference type="NCBI Taxonomy" id="1149773"/>
    <lineage>
        <taxon>Bacteria</taxon>
        <taxon>Pseudomonadati</taxon>
        <taxon>Pseudomonadota</taxon>
        <taxon>Alphaproteobacteria</taxon>
        <taxon>Hyphomicrobiales</taxon>
        <taxon>Phyllobacteriaceae</taxon>
        <taxon>Phyllobacterium</taxon>
    </lineage>
</organism>
<dbReference type="OrthoDB" id="656942at2"/>
<protein>
    <submittedName>
        <fullName evidence="1">Isoquinoline 1-oxidoreductase subunit</fullName>
    </submittedName>
</protein>
<comment type="caution">
    <text evidence="1">The sequence shown here is derived from an EMBL/GenBank/DDBJ whole genome shotgun (WGS) entry which is preliminary data.</text>
</comment>